<comment type="caution">
    <text evidence="1">The sequence shown here is derived from an EMBL/GenBank/DDBJ whole genome shotgun (WGS) entry which is preliminary data.</text>
</comment>
<dbReference type="AlphaFoldDB" id="A0A0V1G739"/>
<dbReference type="EMBL" id="JYDP01005523">
    <property type="protein sequence ID" value="KRY94135.1"/>
    <property type="molecule type" value="Genomic_DNA"/>
</dbReference>
<evidence type="ECO:0000313" key="2">
    <source>
        <dbReference type="Proteomes" id="UP000055024"/>
    </source>
</evidence>
<evidence type="ECO:0000313" key="1">
    <source>
        <dbReference type="EMBL" id="KRY94135.1"/>
    </source>
</evidence>
<protein>
    <submittedName>
        <fullName evidence="1">Uncharacterized protein</fullName>
    </submittedName>
</protein>
<reference evidence="1 2" key="1">
    <citation type="submission" date="2015-01" db="EMBL/GenBank/DDBJ databases">
        <title>Evolution of Trichinella species and genotypes.</title>
        <authorList>
            <person name="Korhonen P.K."/>
            <person name="Edoardo P."/>
            <person name="Giuseppe L.R."/>
            <person name="Gasser R.B."/>
        </authorList>
    </citation>
    <scope>NUCLEOTIDE SEQUENCE [LARGE SCALE GENOMIC DNA]</scope>
    <source>
        <strain evidence="1">ISS1029</strain>
    </source>
</reference>
<gene>
    <name evidence="1" type="ORF">T11_721</name>
</gene>
<name>A0A0V1G739_9BILA</name>
<keyword evidence="2" id="KW-1185">Reference proteome</keyword>
<organism evidence="1 2">
    <name type="scientific">Trichinella zimbabwensis</name>
    <dbReference type="NCBI Taxonomy" id="268475"/>
    <lineage>
        <taxon>Eukaryota</taxon>
        <taxon>Metazoa</taxon>
        <taxon>Ecdysozoa</taxon>
        <taxon>Nematoda</taxon>
        <taxon>Enoplea</taxon>
        <taxon>Dorylaimia</taxon>
        <taxon>Trichinellida</taxon>
        <taxon>Trichinellidae</taxon>
        <taxon>Trichinella</taxon>
    </lineage>
</organism>
<dbReference type="Proteomes" id="UP000055024">
    <property type="component" value="Unassembled WGS sequence"/>
</dbReference>
<accession>A0A0V1G739</accession>
<proteinExistence type="predicted"/>
<sequence>MHDEAEPTTFHIFTKKLKCHFSHESRCLMHDEAEPTKEAEAASLSIFTKN</sequence>